<keyword evidence="5 9" id="KW-0378">Hydrolase</keyword>
<dbReference type="Proteomes" id="UP000075243">
    <property type="component" value="Unassembled WGS sequence"/>
</dbReference>
<keyword evidence="6 9" id="KW-0326">Glycosidase</keyword>
<dbReference type="InterPro" id="IPR006626">
    <property type="entry name" value="PbH1"/>
</dbReference>
<dbReference type="Pfam" id="PF00295">
    <property type="entry name" value="Glyco_hydro_28"/>
    <property type="match status" value="1"/>
</dbReference>
<evidence type="ECO:0000256" key="7">
    <source>
        <dbReference type="ARBA" id="ARBA00023316"/>
    </source>
</evidence>
<reference evidence="11" key="1">
    <citation type="journal article" date="2012" name="Nat. Biotechnol.">
        <title>Draft genome sequence of pigeonpea (Cajanus cajan), an orphan legume crop of resource-poor farmers.</title>
        <authorList>
            <person name="Varshney R.K."/>
            <person name="Chen W."/>
            <person name="Li Y."/>
            <person name="Bharti A.K."/>
            <person name="Saxena R.K."/>
            <person name="Schlueter J.A."/>
            <person name="Donoghue M.T."/>
            <person name="Azam S."/>
            <person name="Fan G."/>
            <person name="Whaley A.M."/>
            <person name="Farmer A.D."/>
            <person name="Sheridan J."/>
            <person name="Iwata A."/>
            <person name="Tuteja R."/>
            <person name="Penmetsa R.V."/>
            <person name="Wu W."/>
            <person name="Upadhyaya H.D."/>
            <person name="Yang S.P."/>
            <person name="Shah T."/>
            <person name="Saxena K.B."/>
            <person name="Michael T."/>
            <person name="McCombie W.R."/>
            <person name="Yang B."/>
            <person name="Zhang G."/>
            <person name="Yang H."/>
            <person name="Wang J."/>
            <person name="Spillane C."/>
            <person name="Cook D.R."/>
            <person name="May G.D."/>
            <person name="Xu X."/>
            <person name="Jackson S.A."/>
        </authorList>
    </citation>
    <scope>NUCLEOTIDE SEQUENCE [LARGE SCALE GENOMIC DNA]</scope>
</reference>
<evidence type="ECO:0000256" key="1">
    <source>
        <dbReference type="ARBA" id="ARBA00004191"/>
    </source>
</evidence>
<dbReference type="GO" id="GO:0005975">
    <property type="term" value="P:carbohydrate metabolic process"/>
    <property type="evidence" value="ECO:0007669"/>
    <property type="project" value="InterPro"/>
</dbReference>
<dbReference type="InterPro" id="IPR000743">
    <property type="entry name" value="Glyco_hydro_28"/>
</dbReference>
<keyword evidence="10" id="KW-0732">Signal</keyword>
<dbReference type="FunFam" id="2.160.20.10:FF:000004">
    <property type="entry name" value="Pectin lyase-like superfamily protein"/>
    <property type="match status" value="1"/>
</dbReference>
<dbReference type="OMA" id="DACQWRG"/>
<evidence type="ECO:0000256" key="6">
    <source>
        <dbReference type="ARBA" id="ARBA00023295"/>
    </source>
</evidence>
<dbReference type="Gramene" id="C.cajan_43429.t">
    <property type="protein sequence ID" value="C.cajan_43429.t"/>
    <property type="gene ID" value="C.cajan_43429"/>
</dbReference>
<evidence type="ECO:0000256" key="3">
    <source>
        <dbReference type="ARBA" id="ARBA00022512"/>
    </source>
</evidence>
<name>A0A151QW74_CAJCA</name>
<comment type="subcellular location">
    <subcellularLocation>
        <location evidence="1">Secreted</location>
        <location evidence="1">Cell wall</location>
    </subcellularLocation>
</comment>
<dbReference type="GO" id="GO:0071555">
    <property type="term" value="P:cell wall organization"/>
    <property type="evidence" value="ECO:0007669"/>
    <property type="project" value="UniProtKB-KW"/>
</dbReference>
<keyword evidence="3" id="KW-0134">Cell wall</keyword>
<dbReference type="SUPFAM" id="SSF51126">
    <property type="entry name" value="Pectin lyase-like"/>
    <property type="match status" value="1"/>
</dbReference>
<comment type="similarity">
    <text evidence="2 9">Belongs to the glycosyl hydrolase 28 family.</text>
</comment>
<dbReference type="Gene3D" id="2.160.20.10">
    <property type="entry name" value="Single-stranded right-handed beta-helix, Pectin lyase-like"/>
    <property type="match status" value="1"/>
</dbReference>
<evidence type="ECO:0000256" key="9">
    <source>
        <dbReference type="RuleBase" id="RU361169"/>
    </source>
</evidence>
<dbReference type="SMART" id="SM00710">
    <property type="entry name" value="PbH1"/>
    <property type="match status" value="5"/>
</dbReference>
<evidence type="ECO:0000313" key="11">
    <source>
        <dbReference type="EMBL" id="KYP34503.1"/>
    </source>
</evidence>
<sequence length="395" mass="43267">MCAKYLLTFFLSVWIAEAQDKIFKVTDYGAVADGKKDNSVEFLKAWSDACKWNGPATVLIPKGTFLLRSVIFNGPCKSSTTFQIQGDLLAPIDPSLLTDQKWINFRYINQLTVNGGGTLNGQGTATRQKCNNDPKCQILFTTMDFDFITNGIVQNVHSVDSKGGHFIVFGSGNFTFTDVTISAPANNRNTDGIKISHTKGVNITNVHIGTGDDCVAMIAGTKNVHIEKVFCGPGHGISVGSLGLNDGAEVVEDITVKNCTFDGTFTGVQIKTWAAPLKKTQFASNFFYQDIIMNNVRRPIVIDQFYCPERNCNPKENSHVQISNVTYINIQGNSASDFAVNFNCSRDLRCQKITVEDINFTSFGGGKQKQLTNFCSHVNGVSHGKQIPPSCLPQK</sequence>
<evidence type="ECO:0000256" key="10">
    <source>
        <dbReference type="SAM" id="SignalP"/>
    </source>
</evidence>
<keyword evidence="12" id="KW-1185">Reference proteome</keyword>
<dbReference type="PROSITE" id="PS00502">
    <property type="entry name" value="POLYGALACTURONASE"/>
    <property type="match status" value="1"/>
</dbReference>
<dbReference type="PANTHER" id="PTHR31375">
    <property type="match status" value="1"/>
</dbReference>
<proteinExistence type="inferred from homology"/>
<dbReference type="GO" id="GO:0004650">
    <property type="term" value="F:polygalacturonase activity"/>
    <property type="evidence" value="ECO:0007669"/>
    <property type="project" value="InterPro"/>
</dbReference>
<keyword evidence="7" id="KW-0961">Cell wall biogenesis/degradation</keyword>
<evidence type="ECO:0000256" key="2">
    <source>
        <dbReference type="ARBA" id="ARBA00008834"/>
    </source>
</evidence>
<gene>
    <name evidence="11" type="ORF">KK1_044531</name>
</gene>
<dbReference type="AlphaFoldDB" id="A0A151QW74"/>
<feature type="chain" id="PRO_5007587558" evidence="10">
    <location>
        <begin position="19"/>
        <end position="395"/>
    </location>
</feature>
<keyword evidence="4" id="KW-0964">Secreted</keyword>
<dbReference type="InterPro" id="IPR011050">
    <property type="entry name" value="Pectin_lyase_fold/virulence"/>
</dbReference>
<evidence type="ECO:0000256" key="8">
    <source>
        <dbReference type="PROSITE-ProRule" id="PRU10052"/>
    </source>
</evidence>
<protein>
    <submittedName>
        <fullName evidence="11">Exopolygalacturonase</fullName>
    </submittedName>
</protein>
<feature type="active site" evidence="8">
    <location>
        <position position="235"/>
    </location>
</feature>
<evidence type="ECO:0000256" key="5">
    <source>
        <dbReference type="ARBA" id="ARBA00022801"/>
    </source>
</evidence>
<dbReference type="EMBL" id="KQ484578">
    <property type="protein sequence ID" value="KYP34503.1"/>
    <property type="molecule type" value="Genomic_DNA"/>
</dbReference>
<feature type="signal peptide" evidence="10">
    <location>
        <begin position="1"/>
        <end position="18"/>
    </location>
</feature>
<evidence type="ECO:0000313" key="12">
    <source>
        <dbReference type="Proteomes" id="UP000075243"/>
    </source>
</evidence>
<accession>A0A151QW74</accession>
<dbReference type="STRING" id="3821.A0A151QW74"/>
<dbReference type="InterPro" id="IPR012334">
    <property type="entry name" value="Pectin_lyas_fold"/>
</dbReference>
<organism evidence="11 12">
    <name type="scientific">Cajanus cajan</name>
    <name type="common">Pigeon pea</name>
    <name type="synonym">Cajanus indicus</name>
    <dbReference type="NCBI Taxonomy" id="3821"/>
    <lineage>
        <taxon>Eukaryota</taxon>
        <taxon>Viridiplantae</taxon>
        <taxon>Streptophyta</taxon>
        <taxon>Embryophyta</taxon>
        <taxon>Tracheophyta</taxon>
        <taxon>Spermatophyta</taxon>
        <taxon>Magnoliopsida</taxon>
        <taxon>eudicotyledons</taxon>
        <taxon>Gunneridae</taxon>
        <taxon>Pentapetalae</taxon>
        <taxon>rosids</taxon>
        <taxon>fabids</taxon>
        <taxon>Fabales</taxon>
        <taxon>Fabaceae</taxon>
        <taxon>Papilionoideae</taxon>
        <taxon>50 kb inversion clade</taxon>
        <taxon>NPAAA clade</taxon>
        <taxon>indigoferoid/millettioid clade</taxon>
        <taxon>Phaseoleae</taxon>
        <taxon>Cajanus</taxon>
    </lineage>
</organism>
<evidence type="ECO:0000256" key="4">
    <source>
        <dbReference type="ARBA" id="ARBA00022525"/>
    </source>
</evidence>